<name>A0A1H9HXQ3_9GAMM</name>
<dbReference type="EMBL" id="FOFS01000009">
    <property type="protein sequence ID" value="SEQ66992.1"/>
    <property type="molecule type" value="Genomic_DNA"/>
</dbReference>
<gene>
    <name evidence="2" type="ORF">SAMN04488038_10974</name>
</gene>
<evidence type="ECO:0000313" key="2">
    <source>
        <dbReference type="EMBL" id="SEQ66992.1"/>
    </source>
</evidence>
<dbReference type="Pfam" id="PF07044">
    <property type="entry name" value="DUF1329"/>
    <property type="match status" value="1"/>
</dbReference>
<dbReference type="Proteomes" id="UP000199233">
    <property type="component" value="Unassembled WGS sequence"/>
</dbReference>
<dbReference type="Gene3D" id="2.50.20.10">
    <property type="entry name" value="Lipoprotein localisation LolA/LolB/LppX"/>
    <property type="match status" value="1"/>
</dbReference>
<evidence type="ECO:0000256" key="1">
    <source>
        <dbReference type="SAM" id="SignalP"/>
    </source>
</evidence>
<reference evidence="2 3" key="1">
    <citation type="submission" date="2016-10" db="EMBL/GenBank/DDBJ databases">
        <authorList>
            <person name="de Groot N.N."/>
        </authorList>
    </citation>
    <scope>NUCLEOTIDE SEQUENCE [LARGE SCALE GENOMIC DNA]</scope>
    <source>
        <strain evidence="2 3">DSM 25927</strain>
    </source>
</reference>
<sequence length="451" mass="50841">MKSRKALFTFAAALSLVAAQAGAKVSQQEADALGKTLTPVGAEKAGNKDGSIPAWTPEAKHGPLSGEFPHNDQIDGEKPLFTITKANMAQYADKLSEGHKKLLSTYDTYKMNVYPSHRLVDWPKEIQAATATNAVNCEIEGTDELNNCKAGFPFPIPKTGAEPIWNHKIKWRGEAVTRYNNQMIVQSNGDYQLTKIIEDVQFPYASIKNPVPITKGNGEYLQYLSRVVAPPRLAGTFILVHDKTGTGADGRAAWLYSPGLKRIRRAPTVCCDNPYEGTDGHQFYDQVDMFNGVLERYTWKIVGKKEVYIPYNSNKIGGNKTKYKDMVRPKHLNQDLPRYELHRVWVVEANLRPGTSHTFKTRRFYIDEDSWTIGLVDDYDNRDQIFQFQEGHIINAPNIQTATTVPEVIYHFDSGRYFITAAWNEDKPIDGTVNFKEDYFTAASVQKMTTK</sequence>
<dbReference type="OrthoDB" id="6751304at2"/>
<dbReference type="AlphaFoldDB" id="A0A1H9HXQ3"/>
<evidence type="ECO:0008006" key="4">
    <source>
        <dbReference type="Google" id="ProtNLM"/>
    </source>
</evidence>
<dbReference type="InterPro" id="IPR010752">
    <property type="entry name" value="DUF1329"/>
</dbReference>
<keyword evidence="3" id="KW-1185">Reference proteome</keyword>
<dbReference type="RefSeq" id="WP_093286444.1">
    <property type="nucleotide sequence ID" value="NZ_FOFS01000009.1"/>
</dbReference>
<proteinExistence type="predicted"/>
<accession>A0A1H9HXQ3</accession>
<organism evidence="2 3">
    <name type="scientific">Solimonas aquatica</name>
    <dbReference type="NCBI Taxonomy" id="489703"/>
    <lineage>
        <taxon>Bacteria</taxon>
        <taxon>Pseudomonadati</taxon>
        <taxon>Pseudomonadota</taxon>
        <taxon>Gammaproteobacteria</taxon>
        <taxon>Nevskiales</taxon>
        <taxon>Nevskiaceae</taxon>
        <taxon>Solimonas</taxon>
    </lineage>
</organism>
<feature type="chain" id="PRO_5011457750" description="DUF1329 domain-containing protein" evidence="1">
    <location>
        <begin position="24"/>
        <end position="451"/>
    </location>
</feature>
<protein>
    <recommendedName>
        <fullName evidence="4">DUF1329 domain-containing protein</fullName>
    </recommendedName>
</protein>
<evidence type="ECO:0000313" key="3">
    <source>
        <dbReference type="Proteomes" id="UP000199233"/>
    </source>
</evidence>
<dbReference type="STRING" id="489703.SAMN04488038_10974"/>
<feature type="signal peptide" evidence="1">
    <location>
        <begin position="1"/>
        <end position="23"/>
    </location>
</feature>
<keyword evidence="1" id="KW-0732">Signal</keyword>
<dbReference type="CDD" id="cd16329">
    <property type="entry name" value="LolA_like"/>
    <property type="match status" value="1"/>
</dbReference>